<reference evidence="2 3" key="1">
    <citation type="submission" date="2024-02" db="EMBL/GenBank/DDBJ databases">
        <title>Genome analysis and characterization of Microbaculum marinisediminis sp. nov., isolated from marine sediment.</title>
        <authorList>
            <person name="Du Z.-J."/>
            <person name="Ye Y.-Q."/>
            <person name="Zhang Z.-R."/>
            <person name="Yuan S.-M."/>
            <person name="Zhang X.-Y."/>
        </authorList>
    </citation>
    <scope>NUCLEOTIDE SEQUENCE [LARGE SCALE GENOMIC DNA]</scope>
    <source>
        <strain evidence="2 3">SDUM1044001</strain>
    </source>
</reference>
<dbReference type="InterPro" id="IPR029058">
    <property type="entry name" value="AB_hydrolase_fold"/>
</dbReference>
<comment type="caution">
    <text evidence="2">The sequence shown here is derived from an EMBL/GenBank/DDBJ whole genome shotgun (WGS) entry which is preliminary data.</text>
</comment>
<dbReference type="SUPFAM" id="SSF53474">
    <property type="entry name" value="alpha/beta-Hydrolases"/>
    <property type="match status" value="1"/>
</dbReference>
<organism evidence="2 3">
    <name type="scientific">Microbaculum marinum</name>
    <dbReference type="NCBI Taxonomy" id="1764581"/>
    <lineage>
        <taxon>Bacteria</taxon>
        <taxon>Pseudomonadati</taxon>
        <taxon>Pseudomonadota</taxon>
        <taxon>Alphaproteobacteria</taxon>
        <taxon>Hyphomicrobiales</taxon>
        <taxon>Tepidamorphaceae</taxon>
        <taxon>Microbaculum</taxon>
    </lineage>
</organism>
<proteinExistence type="predicted"/>
<dbReference type="AlphaFoldDB" id="A0AAW9RNX1"/>
<evidence type="ECO:0000313" key="2">
    <source>
        <dbReference type="EMBL" id="MEJ8569975.1"/>
    </source>
</evidence>
<sequence>MATNGAAIIDRIDPDKLRWVDVDGVPTRYYEDGSGDPLVLVHGGDIGFADALDTWSLNLAKLSRDFHVFALDKFGQGHTGIPSRDEDYTYDAVLRHFLGWLKAAGVPANAHLVGHSRGGLVVASALLQRPGCGRSAVIIDSATLAPDPADPRLHSMHFYAEVDRRTPNGVNSREDLMVEAELNSHSTAHVTEAYLDRYLEIARLPGQQEALKRMRGGVSKAVFQPSIERARAEVLGRIDDSGMPVRTLVVWGRNDPSAPLAEVGLPLYQRLAARTEDTEMHVFNNAGHYTFREQPAGFNRLVRDWCAA</sequence>
<gene>
    <name evidence="2" type="ORF">V3328_00715</name>
</gene>
<dbReference type="GO" id="GO:0016787">
    <property type="term" value="F:hydrolase activity"/>
    <property type="evidence" value="ECO:0007669"/>
    <property type="project" value="UniProtKB-KW"/>
</dbReference>
<keyword evidence="3" id="KW-1185">Reference proteome</keyword>
<name>A0AAW9RNX1_9HYPH</name>
<dbReference type="Proteomes" id="UP001378188">
    <property type="component" value="Unassembled WGS sequence"/>
</dbReference>
<dbReference type="PANTHER" id="PTHR46438">
    <property type="entry name" value="ALPHA/BETA-HYDROLASES SUPERFAMILY PROTEIN"/>
    <property type="match status" value="1"/>
</dbReference>
<evidence type="ECO:0000313" key="3">
    <source>
        <dbReference type="Proteomes" id="UP001378188"/>
    </source>
</evidence>
<feature type="domain" description="AB hydrolase-1" evidence="1">
    <location>
        <begin position="38"/>
        <end position="300"/>
    </location>
</feature>
<protein>
    <submittedName>
        <fullName evidence="2">Alpha/beta fold hydrolase</fullName>
    </submittedName>
</protein>
<dbReference type="Gene3D" id="3.40.50.1820">
    <property type="entry name" value="alpha/beta hydrolase"/>
    <property type="match status" value="1"/>
</dbReference>
<dbReference type="RefSeq" id="WP_340327715.1">
    <property type="nucleotide sequence ID" value="NZ_JAZHOF010000001.1"/>
</dbReference>
<dbReference type="Pfam" id="PF12697">
    <property type="entry name" value="Abhydrolase_6"/>
    <property type="match status" value="1"/>
</dbReference>
<dbReference type="InterPro" id="IPR000073">
    <property type="entry name" value="AB_hydrolase_1"/>
</dbReference>
<dbReference type="EMBL" id="JAZHOF010000001">
    <property type="protein sequence ID" value="MEJ8569975.1"/>
    <property type="molecule type" value="Genomic_DNA"/>
</dbReference>
<accession>A0AAW9RNX1</accession>
<evidence type="ECO:0000259" key="1">
    <source>
        <dbReference type="Pfam" id="PF12697"/>
    </source>
</evidence>
<keyword evidence="2" id="KW-0378">Hydrolase</keyword>